<dbReference type="InterPro" id="IPR013087">
    <property type="entry name" value="Znf_C2H2_type"/>
</dbReference>
<feature type="region of interest" description="Disordered" evidence="2">
    <location>
        <begin position="1"/>
        <end position="23"/>
    </location>
</feature>
<dbReference type="SUPFAM" id="SSF57667">
    <property type="entry name" value="beta-beta-alpha zinc fingers"/>
    <property type="match status" value="1"/>
</dbReference>
<feature type="domain" description="C2H2-type" evidence="3">
    <location>
        <begin position="209"/>
        <end position="236"/>
    </location>
</feature>
<protein>
    <submittedName>
        <fullName evidence="5">Uncharacterized protein LOC115627692</fullName>
    </submittedName>
</protein>
<keyword evidence="1" id="KW-0862">Zinc</keyword>
<dbReference type="SMART" id="SM00355">
    <property type="entry name" value="ZnF_C2H2"/>
    <property type="match status" value="2"/>
</dbReference>
<dbReference type="RefSeq" id="XP_030379295.1">
    <property type="nucleotide sequence ID" value="XM_030523435.1"/>
</dbReference>
<evidence type="ECO:0000313" key="4">
    <source>
        <dbReference type="Proteomes" id="UP000504634"/>
    </source>
</evidence>
<feature type="domain" description="C2H2-type" evidence="3">
    <location>
        <begin position="257"/>
        <end position="284"/>
    </location>
</feature>
<keyword evidence="1" id="KW-0479">Metal-binding</keyword>
<gene>
    <name evidence="5" type="primary">LOC115627692</name>
</gene>
<evidence type="ECO:0000313" key="5">
    <source>
        <dbReference type="RefSeq" id="XP_030379295.1"/>
    </source>
</evidence>
<reference evidence="5" key="1">
    <citation type="submission" date="2025-08" db="UniProtKB">
        <authorList>
            <consortium name="RefSeq"/>
        </authorList>
    </citation>
    <scope>IDENTIFICATION</scope>
    <source>
        <strain evidence="5">11010-0011.00</strain>
        <tissue evidence="5">Whole body</tissue>
    </source>
</reference>
<dbReference type="InterPro" id="IPR036236">
    <property type="entry name" value="Znf_C2H2_sf"/>
</dbReference>
<evidence type="ECO:0000256" key="1">
    <source>
        <dbReference type="PROSITE-ProRule" id="PRU00042"/>
    </source>
</evidence>
<organism evidence="4 5">
    <name type="scientific">Drosophila lebanonensis</name>
    <name type="common">Fruit fly</name>
    <name type="synonym">Scaptodrosophila lebanonensis</name>
    <dbReference type="NCBI Taxonomy" id="7225"/>
    <lineage>
        <taxon>Eukaryota</taxon>
        <taxon>Metazoa</taxon>
        <taxon>Ecdysozoa</taxon>
        <taxon>Arthropoda</taxon>
        <taxon>Hexapoda</taxon>
        <taxon>Insecta</taxon>
        <taxon>Pterygota</taxon>
        <taxon>Neoptera</taxon>
        <taxon>Endopterygota</taxon>
        <taxon>Diptera</taxon>
        <taxon>Brachycera</taxon>
        <taxon>Muscomorpha</taxon>
        <taxon>Ephydroidea</taxon>
        <taxon>Drosophilidae</taxon>
        <taxon>Scaptodrosophila</taxon>
    </lineage>
</organism>
<evidence type="ECO:0000259" key="3">
    <source>
        <dbReference type="PROSITE" id="PS50157"/>
    </source>
</evidence>
<dbReference type="GeneID" id="115627692"/>
<dbReference type="GO" id="GO:0008270">
    <property type="term" value="F:zinc ion binding"/>
    <property type="evidence" value="ECO:0007669"/>
    <property type="project" value="UniProtKB-KW"/>
</dbReference>
<dbReference type="Proteomes" id="UP000504634">
    <property type="component" value="Unplaced"/>
</dbReference>
<keyword evidence="4" id="KW-1185">Reference proteome</keyword>
<dbReference type="PROSITE" id="PS00028">
    <property type="entry name" value="ZINC_FINGER_C2H2_1"/>
    <property type="match status" value="2"/>
</dbReference>
<keyword evidence="1" id="KW-0863">Zinc-finger</keyword>
<sequence length="349" mass="38892">MNMKRNTSKLHQQNYAKRQREARSAYNEYTGVTLDHSMDDTNKAVDVANENIARKLSFLTEASHMSRPARGLPRRRGPVGATNAVGGGGGGGGGSGGYIRHRRGHNHNNNNSNKVTLDELGTARDSRHRLKSGYNVYLDSPRRNGLTPRASQMQEEQAEAALAAISGGGNKQRQHDTLKTTQLFGRPSAGQMLNAKPLNTYVHEHSPVYSCSLCGAKFQIKSLLGAHRRTHDDDFKVRFKARRKRGSSTVASLPAGNQCKYCDRKFDLERTLHIHQLCHCKKIPPQQRRKLGYTELLHEKKAPLPSFQRQGGGALNHATLGAHAIRQQQEQHNFVKTVVANCAPVERWR</sequence>
<feature type="region of interest" description="Disordered" evidence="2">
    <location>
        <begin position="64"/>
        <end position="92"/>
    </location>
</feature>
<accession>A0A6J2TUN1</accession>
<evidence type="ECO:0000256" key="2">
    <source>
        <dbReference type="SAM" id="MobiDB-lite"/>
    </source>
</evidence>
<dbReference type="Gene3D" id="3.30.160.60">
    <property type="entry name" value="Classic Zinc Finger"/>
    <property type="match status" value="1"/>
</dbReference>
<dbReference type="AlphaFoldDB" id="A0A6J2TUN1"/>
<proteinExistence type="predicted"/>
<dbReference type="OrthoDB" id="7860087at2759"/>
<name>A0A6J2TUN1_DROLE</name>
<dbReference type="PROSITE" id="PS50157">
    <property type="entry name" value="ZINC_FINGER_C2H2_2"/>
    <property type="match status" value="2"/>
</dbReference>